<evidence type="ECO:0000313" key="3">
    <source>
        <dbReference type="Proteomes" id="UP000826656"/>
    </source>
</evidence>
<comment type="caution">
    <text evidence="2">The sequence shown here is derived from an EMBL/GenBank/DDBJ whole genome shotgun (WGS) entry which is preliminary data.</text>
</comment>
<evidence type="ECO:0000313" key="2">
    <source>
        <dbReference type="EMBL" id="KAH0742878.1"/>
    </source>
</evidence>
<sequence length="192" mass="21875">MDKEGNTKASKITGIESILPLPLTHLDNCLTVVEAVGVLDEGLKENFTNLQEGVSKGGFIMIYMRIYTLTLRKTLEILLPLLIKPHKRTSTINSSIRERFPVRDTVNRMINRGQNIQDSGGTKQGQIINNKSQGKLSEKKRDAIKRRQQQAARTEENKGKEVQVQVGQYEHSNTINTDYEMIHFEDEYDQDT</sequence>
<gene>
    <name evidence="2" type="ORF">KY290_030871</name>
</gene>
<name>A0ABQ7U9D4_SOLTU</name>
<dbReference type="Proteomes" id="UP000826656">
    <property type="component" value="Unassembled WGS sequence"/>
</dbReference>
<proteinExistence type="predicted"/>
<accession>A0ABQ7U9D4</accession>
<feature type="region of interest" description="Disordered" evidence="1">
    <location>
        <begin position="113"/>
        <end position="171"/>
    </location>
</feature>
<organism evidence="2 3">
    <name type="scientific">Solanum tuberosum</name>
    <name type="common">Potato</name>
    <dbReference type="NCBI Taxonomy" id="4113"/>
    <lineage>
        <taxon>Eukaryota</taxon>
        <taxon>Viridiplantae</taxon>
        <taxon>Streptophyta</taxon>
        <taxon>Embryophyta</taxon>
        <taxon>Tracheophyta</taxon>
        <taxon>Spermatophyta</taxon>
        <taxon>Magnoliopsida</taxon>
        <taxon>eudicotyledons</taxon>
        <taxon>Gunneridae</taxon>
        <taxon>Pentapetalae</taxon>
        <taxon>asterids</taxon>
        <taxon>lamiids</taxon>
        <taxon>Solanales</taxon>
        <taxon>Solanaceae</taxon>
        <taxon>Solanoideae</taxon>
        <taxon>Solaneae</taxon>
        <taxon>Solanum</taxon>
    </lineage>
</organism>
<reference evidence="2 3" key="1">
    <citation type="journal article" date="2021" name="bioRxiv">
        <title>Chromosome-scale and haplotype-resolved genome assembly of a tetraploid potato cultivar.</title>
        <authorList>
            <person name="Sun H."/>
            <person name="Jiao W.-B."/>
            <person name="Krause K."/>
            <person name="Campoy J.A."/>
            <person name="Goel M."/>
            <person name="Folz-Donahue K."/>
            <person name="Kukat C."/>
            <person name="Huettel B."/>
            <person name="Schneeberger K."/>
        </authorList>
    </citation>
    <scope>NUCLEOTIDE SEQUENCE [LARGE SCALE GENOMIC DNA]</scope>
    <source>
        <strain evidence="2">SolTubOtavaFocal</strain>
        <tissue evidence="2">Leaves</tissue>
    </source>
</reference>
<keyword evidence="3" id="KW-1185">Reference proteome</keyword>
<feature type="compositionally biased region" description="Polar residues" evidence="1">
    <location>
        <begin position="113"/>
        <end position="135"/>
    </location>
</feature>
<protein>
    <submittedName>
        <fullName evidence="2">Uncharacterized protein</fullName>
    </submittedName>
</protein>
<evidence type="ECO:0000256" key="1">
    <source>
        <dbReference type="SAM" id="MobiDB-lite"/>
    </source>
</evidence>
<dbReference type="EMBL" id="JAIVGD010000023">
    <property type="protein sequence ID" value="KAH0742878.1"/>
    <property type="molecule type" value="Genomic_DNA"/>
</dbReference>